<dbReference type="Proteomes" id="UP001549320">
    <property type="component" value="Unassembled WGS sequence"/>
</dbReference>
<dbReference type="EMBL" id="JBEPSH010000007">
    <property type="protein sequence ID" value="MET4578832.1"/>
    <property type="molecule type" value="Genomic_DNA"/>
</dbReference>
<protein>
    <submittedName>
        <fullName evidence="2">Enamine deaminase RidA (YjgF/YER057c/UK114 family)</fullName>
    </submittedName>
</protein>
<sequence length="157" mass="16457">MPESESIAARLALQDLKLPQLSLPQANYVPFKRCGQIVFLAGQTSIGEVNFQGTLQSADDVARGYAAARQCGLHLIAALKMACDGDLTRVEGCLKVNGYVQAAAGFDSVPAVINGASDLFVEVFGSAGTHARTAIGVSVLPRDASVEVEAVFFLRSA</sequence>
<proteinExistence type="predicted"/>
<evidence type="ECO:0000313" key="2">
    <source>
        <dbReference type="EMBL" id="MET4578832.1"/>
    </source>
</evidence>
<organism evidence="2 3">
    <name type="scientific">Ottowia thiooxydans</name>
    <dbReference type="NCBI Taxonomy" id="219182"/>
    <lineage>
        <taxon>Bacteria</taxon>
        <taxon>Pseudomonadati</taxon>
        <taxon>Pseudomonadota</taxon>
        <taxon>Betaproteobacteria</taxon>
        <taxon>Burkholderiales</taxon>
        <taxon>Comamonadaceae</taxon>
        <taxon>Ottowia</taxon>
    </lineage>
</organism>
<keyword evidence="3" id="KW-1185">Reference proteome</keyword>
<dbReference type="RefSeq" id="WP_354446389.1">
    <property type="nucleotide sequence ID" value="NZ_JBEPSH010000007.1"/>
</dbReference>
<reference evidence="2 3" key="1">
    <citation type="submission" date="2024-06" db="EMBL/GenBank/DDBJ databases">
        <title>Sorghum-associated microbial communities from plants grown in Nebraska, USA.</title>
        <authorList>
            <person name="Schachtman D."/>
        </authorList>
    </citation>
    <scope>NUCLEOTIDE SEQUENCE [LARGE SCALE GENOMIC DNA]</scope>
    <source>
        <strain evidence="2 3">2709</strain>
    </source>
</reference>
<feature type="domain" description="Endoribonuclease L-PSP/chorismate mutase-like" evidence="1">
    <location>
        <begin position="9"/>
        <end position="144"/>
    </location>
</feature>
<dbReference type="InterPro" id="IPR013813">
    <property type="entry name" value="Endoribo_LPSP/chorism_mut-like"/>
</dbReference>
<comment type="caution">
    <text evidence="2">The sequence shown here is derived from an EMBL/GenBank/DDBJ whole genome shotgun (WGS) entry which is preliminary data.</text>
</comment>
<dbReference type="CDD" id="cd02199">
    <property type="entry name" value="YjgF_YER057c_UK114_like_1"/>
    <property type="match status" value="1"/>
</dbReference>
<dbReference type="PANTHER" id="PTHR43760">
    <property type="entry name" value="ENDORIBONUCLEASE-RELATED"/>
    <property type="match status" value="1"/>
</dbReference>
<evidence type="ECO:0000313" key="3">
    <source>
        <dbReference type="Proteomes" id="UP001549320"/>
    </source>
</evidence>
<dbReference type="PANTHER" id="PTHR43760:SF1">
    <property type="entry name" value="ENDORIBONUCLEASE L-PSP_CHORISMATE MUTASE-LIKE DOMAIN-CONTAINING PROTEIN"/>
    <property type="match status" value="1"/>
</dbReference>
<evidence type="ECO:0000259" key="1">
    <source>
        <dbReference type="Pfam" id="PF14588"/>
    </source>
</evidence>
<name>A0ABV2QE54_9BURK</name>
<dbReference type="Pfam" id="PF14588">
    <property type="entry name" value="YjgF_endoribonc"/>
    <property type="match status" value="1"/>
</dbReference>
<dbReference type="Gene3D" id="3.30.1330.40">
    <property type="entry name" value="RutC-like"/>
    <property type="match status" value="1"/>
</dbReference>
<dbReference type="SUPFAM" id="SSF55298">
    <property type="entry name" value="YjgF-like"/>
    <property type="match status" value="1"/>
</dbReference>
<accession>A0ABV2QE54</accession>
<dbReference type="InterPro" id="IPR035959">
    <property type="entry name" value="RutC-like_sf"/>
</dbReference>
<gene>
    <name evidence="2" type="ORF">ABIE13_003948</name>
</gene>